<evidence type="ECO:0000256" key="7">
    <source>
        <dbReference type="ARBA" id="ARBA00022691"/>
    </source>
</evidence>
<dbReference type="GO" id="GO:0003676">
    <property type="term" value="F:nucleic acid binding"/>
    <property type="evidence" value="ECO:0007669"/>
    <property type="project" value="InterPro"/>
</dbReference>
<dbReference type="eggNOG" id="COG0742">
    <property type="taxonomic scope" value="Bacteria"/>
</dbReference>
<evidence type="ECO:0000256" key="3">
    <source>
        <dbReference type="ARBA" id="ARBA00012141"/>
    </source>
</evidence>
<dbReference type="AlphaFoldDB" id="A1SSL0"/>
<reference evidence="11 12" key="1">
    <citation type="submission" date="2007-01" db="EMBL/GenBank/DDBJ databases">
        <title>Complete sequence of Psychromonas ingrahamii 37.</title>
        <authorList>
            <consortium name="US DOE Joint Genome Institute"/>
            <person name="Copeland A."/>
            <person name="Lucas S."/>
            <person name="Lapidus A."/>
            <person name="Barry K."/>
            <person name="Detter J.C."/>
            <person name="Glavina del Rio T."/>
            <person name="Hammon N."/>
            <person name="Israni S."/>
            <person name="Dalin E."/>
            <person name="Tice H."/>
            <person name="Pitluck S."/>
            <person name="Thompson L.S."/>
            <person name="Brettin T."/>
            <person name="Bruce D."/>
            <person name="Han C."/>
            <person name="Tapia R."/>
            <person name="Schmutz J."/>
            <person name="Larimer F."/>
            <person name="Land M."/>
            <person name="Hauser L."/>
            <person name="Kyrpides N."/>
            <person name="Ivanova N."/>
            <person name="Staley J."/>
            <person name="Richardson P."/>
        </authorList>
    </citation>
    <scope>NUCLEOTIDE SEQUENCE [LARGE SCALE GENOMIC DNA]</scope>
    <source>
        <strain evidence="11 12">37</strain>
    </source>
</reference>
<keyword evidence="10" id="KW-0175">Coiled coil</keyword>
<dbReference type="PROSITE" id="PS00092">
    <property type="entry name" value="N6_MTASE"/>
    <property type="match status" value="1"/>
</dbReference>
<accession>A1SSL0</accession>
<evidence type="ECO:0000256" key="10">
    <source>
        <dbReference type="SAM" id="Coils"/>
    </source>
</evidence>
<protein>
    <recommendedName>
        <fullName evidence="4 9">Ribosomal RNA small subunit methyltransferase D</fullName>
        <ecNumber evidence="3 9">2.1.1.171</ecNumber>
    </recommendedName>
</protein>
<evidence type="ECO:0000256" key="6">
    <source>
        <dbReference type="ARBA" id="ARBA00022679"/>
    </source>
</evidence>
<dbReference type="SUPFAM" id="SSF53335">
    <property type="entry name" value="S-adenosyl-L-methionine-dependent methyltransferases"/>
    <property type="match status" value="1"/>
</dbReference>
<dbReference type="GO" id="GO:0052913">
    <property type="term" value="F:16S rRNA (guanine(966)-N(2))-methyltransferase activity"/>
    <property type="evidence" value="ECO:0007669"/>
    <property type="project" value="UniProtKB-EC"/>
</dbReference>
<keyword evidence="6 9" id="KW-0808">Transferase</keyword>
<dbReference type="Gene3D" id="3.40.50.150">
    <property type="entry name" value="Vaccinia Virus protein VP39"/>
    <property type="match status" value="1"/>
</dbReference>
<dbReference type="NCBIfam" id="TIGR00095">
    <property type="entry name" value="16S rRNA (guanine(966)-N(2))-methyltransferase RsmD"/>
    <property type="match status" value="1"/>
</dbReference>
<sequence>MGKNHQVKYHEKSTKSVKGGFIRLISGKWRGKKLSVQDKAGLRPTTDRTKETLFNWLMQDIRDASCLDCFSGSGSLAFEALSRYAKNVTLLEKDNQVANQLRENLKTLKVDNATLIETDSIHYLQQTACQKFDIVFIDPPFFNGLLQPCCNALEINDYLAENALIYIEKETLSNDFSAPKNWQLLKEKSTAQVSYQLYLRGVK</sequence>
<evidence type="ECO:0000313" key="12">
    <source>
        <dbReference type="Proteomes" id="UP000000639"/>
    </source>
</evidence>
<keyword evidence="7 9" id="KW-0949">S-adenosyl-L-methionine</keyword>
<comment type="catalytic activity">
    <reaction evidence="8 9">
        <text>guanosine(966) in 16S rRNA + S-adenosyl-L-methionine = N(2)-methylguanosine(966) in 16S rRNA + S-adenosyl-L-homocysteine + H(+)</text>
        <dbReference type="Rhea" id="RHEA:23548"/>
        <dbReference type="Rhea" id="RHEA-COMP:10211"/>
        <dbReference type="Rhea" id="RHEA-COMP:10212"/>
        <dbReference type="ChEBI" id="CHEBI:15378"/>
        <dbReference type="ChEBI" id="CHEBI:57856"/>
        <dbReference type="ChEBI" id="CHEBI:59789"/>
        <dbReference type="ChEBI" id="CHEBI:74269"/>
        <dbReference type="ChEBI" id="CHEBI:74481"/>
        <dbReference type="EC" id="2.1.1.171"/>
    </reaction>
</comment>
<name>A1SSL0_PSYIN</name>
<dbReference type="Pfam" id="PF03602">
    <property type="entry name" value="Cons_hypoth95"/>
    <property type="match status" value="1"/>
</dbReference>
<dbReference type="RefSeq" id="WP_011769034.1">
    <property type="nucleotide sequence ID" value="NC_008709.1"/>
</dbReference>
<organism evidence="11 12">
    <name type="scientific">Psychromonas ingrahamii (strain DSM 17664 / CCUG 51855 / 37)</name>
    <dbReference type="NCBI Taxonomy" id="357804"/>
    <lineage>
        <taxon>Bacteria</taxon>
        <taxon>Pseudomonadati</taxon>
        <taxon>Pseudomonadota</taxon>
        <taxon>Gammaproteobacteria</taxon>
        <taxon>Alteromonadales</taxon>
        <taxon>Psychromonadaceae</taxon>
        <taxon>Psychromonas</taxon>
    </lineage>
</organism>
<dbReference type="OrthoDB" id="9803017at2"/>
<evidence type="ECO:0000313" key="11">
    <source>
        <dbReference type="EMBL" id="ABM02475.1"/>
    </source>
</evidence>
<keyword evidence="5 9" id="KW-0489">Methyltransferase</keyword>
<dbReference type="InterPro" id="IPR029063">
    <property type="entry name" value="SAM-dependent_MTases_sf"/>
</dbReference>
<evidence type="ECO:0000256" key="9">
    <source>
        <dbReference type="PIRNR" id="PIRNR004553"/>
    </source>
</evidence>
<evidence type="ECO:0000256" key="8">
    <source>
        <dbReference type="ARBA" id="ARBA00048326"/>
    </source>
</evidence>
<dbReference type="HOGENOM" id="CLU_075826_2_2_6"/>
<dbReference type="PIRSF" id="PIRSF004553">
    <property type="entry name" value="CHP00095"/>
    <property type="match status" value="1"/>
</dbReference>
<evidence type="ECO:0000256" key="1">
    <source>
        <dbReference type="ARBA" id="ARBA00002649"/>
    </source>
</evidence>
<dbReference type="CDD" id="cd02440">
    <property type="entry name" value="AdoMet_MTases"/>
    <property type="match status" value="1"/>
</dbReference>
<feature type="coiled-coil region" evidence="10">
    <location>
        <begin position="91"/>
        <end position="118"/>
    </location>
</feature>
<evidence type="ECO:0000256" key="5">
    <source>
        <dbReference type="ARBA" id="ARBA00022603"/>
    </source>
</evidence>
<keyword evidence="9" id="KW-0698">rRNA processing</keyword>
<dbReference type="STRING" id="357804.Ping_0622"/>
<dbReference type="EC" id="2.1.1.171" evidence="3 9"/>
<dbReference type="PANTHER" id="PTHR43542:SF1">
    <property type="entry name" value="METHYLTRANSFERASE"/>
    <property type="match status" value="1"/>
</dbReference>
<proteinExistence type="inferred from homology"/>
<keyword evidence="12" id="KW-1185">Reference proteome</keyword>
<dbReference type="PANTHER" id="PTHR43542">
    <property type="entry name" value="METHYLTRANSFERASE"/>
    <property type="match status" value="1"/>
</dbReference>
<dbReference type="InterPro" id="IPR004398">
    <property type="entry name" value="RNA_MeTrfase_RsmD"/>
</dbReference>
<gene>
    <name evidence="11" type="ordered locus">Ping_0622</name>
</gene>
<evidence type="ECO:0000256" key="4">
    <source>
        <dbReference type="ARBA" id="ARBA00013682"/>
    </source>
</evidence>
<dbReference type="KEGG" id="pin:Ping_0622"/>
<comment type="similarity">
    <text evidence="2 9">Belongs to the methyltransferase superfamily. RsmD family.</text>
</comment>
<evidence type="ECO:0000256" key="2">
    <source>
        <dbReference type="ARBA" id="ARBA00005269"/>
    </source>
</evidence>
<comment type="function">
    <text evidence="1 9">Specifically methylates the guanine in position 966 of 16S rRNA in the assembled 30S particle.</text>
</comment>
<dbReference type="Proteomes" id="UP000000639">
    <property type="component" value="Chromosome"/>
</dbReference>
<dbReference type="InterPro" id="IPR002052">
    <property type="entry name" value="DNA_methylase_N6_adenine_CS"/>
</dbReference>
<dbReference type="EMBL" id="CP000510">
    <property type="protein sequence ID" value="ABM02475.1"/>
    <property type="molecule type" value="Genomic_DNA"/>
</dbReference>